<dbReference type="GO" id="GO:0005634">
    <property type="term" value="C:nucleus"/>
    <property type="evidence" value="ECO:0007669"/>
    <property type="project" value="TreeGrafter"/>
</dbReference>
<dbReference type="GO" id="GO:0016887">
    <property type="term" value="F:ATP hydrolysis activity"/>
    <property type="evidence" value="ECO:0007669"/>
    <property type="project" value="TreeGrafter"/>
</dbReference>
<name>A0AAV8U0G8_9ROSI</name>
<dbReference type="Gene3D" id="1.10.8.60">
    <property type="match status" value="1"/>
</dbReference>
<dbReference type="InterPro" id="IPR050168">
    <property type="entry name" value="AAA_ATPase_domain"/>
</dbReference>
<dbReference type="GO" id="GO:0031593">
    <property type="term" value="F:polyubiquitin modification-dependent protein binding"/>
    <property type="evidence" value="ECO:0007669"/>
    <property type="project" value="TreeGrafter"/>
</dbReference>
<evidence type="ECO:0000259" key="2">
    <source>
        <dbReference type="Pfam" id="PF17862"/>
    </source>
</evidence>
<gene>
    <name evidence="3" type="ORF">K2173_026961</name>
</gene>
<dbReference type="PANTHER" id="PTHR23077:SF200">
    <property type="entry name" value="CELL DIVISION CONTROL PROTEIN 48 HOMOLOG E"/>
    <property type="match status" value="1"/>
</dbReference>
<organism evidence="3 4">
    <name type="scientific">Erythroxylum novogranatense</name>
    <dbReference type="NCBI Taxonomy" id="1862640"/>
    <lineage>
        <taxon>Eukaryota</taxon>
        <taxon>Viridiplantae</taxon>
        <taxon>Streptophyta</taxon>
        <taxon>Embryophyta</taxon>
        <taxon>Tracheophyta</taxon>
        <taxon>Spermatophyta</taxon>
        <taxon>Magnoliopsida</taxon>
        <taxon>eudicotyledons</taxon>
        <taxon>Gunneridae</taxon>
        <taxon>Pentapetalae</taxon>
        <taxon>rosids</taxon>
        <taxon>fabids</taxon>
        <taxon>Malpighiales</taxon>
        <taxon>Erythroxylaceae</taxon>
        <taxon>Erythroxylum</taxon>
    </lineage>
</organism>
<dbReference type="GO" id="GO:0051228">
    <property type="term" value="P:mitotic spindle disassembly"/>
    <property type="evidence" value="ECO:0007669"/>
    <property type="project" value="TreeGrafter"/>
</dbReference>
<dbReference type="Gene3D" id="1.10.10.10">
    <property type="entry name" value="Winged helix-like DNA-binding domain superfamily/Winged helix DNA-binding domain"/>
    <property type="match status" value="1"/>
</dbReference>
<evidence type="ECO:0000256" key="1">
    <source>
        <dbReference type="SAM" id="MobiDB-lite"/>
    </source>
</evidence>
<proteinExistence type="predicted"/>
<dbReference type="Proteomes" id="UP001159364">
    <property type="component" value="Linkage Group LG02"/>
</dbReference>
<dbReference type="SUPFAM" id="SSF52540">
    <property type="entry name" value="P-loop containing nucleoside triphosphate hydrolases"/>
    <property type="match status" value="1"/>
</dbReference>
<dbReference type="PANTHER" id="PTHR23077">
    <property type="entry name" value="AAA-FAMILY ATPASE"/>
    <property type="match status" value="1"/>
</dbReference>
<sequence>MFKSYQRRTREKSPSTFFKLIQLPKNMPKEYLTNDGIEFMRTYLNLPSKIIPVTLKKSTKLAGQPMGGPPGVRPRKNCTISQTSICPRRFEGDQPRFDDKKGYRDGPRGGDLGSEKGGAPTNYQIAFRVDIESVAKDTYGYMGANLAVLCTESALQCIREKMDVIRLEDLSTDAKVLNSMAVTNDHLKTVLGSSNPSALLLCEIYFVNFRGQNLPIQRIQKFSHTQVVEVPNVSWDDIGGLDNTVRYPMEHPETFEKLGMSPSKGALFYGPPGCGTATVTFGQKLPKSLLEKFDLLANIIPVEVIQ</sequence>
<reference evidence="3 4" key="1">
    <citation type="submission" date="2021-09" db="EMBL/GenBank/DDBJ databases">
        <title>Genomic insights and catalytic innovation underlie evolution of tropane alkaloids biosynthesis.</title>
        <authorList>
            <person name="Wang Y.-J."/>
            <person name="Tian T."/>
            <person name="Huang J.-P."/>
            <person name="Huang S.-X."/>
        </authorList>
    </citation>
    <scope>NUCLEOTIDE SEQUENCE [LARGE SCALE GENOMIC DNA]</scope>
    <source>
        <strain evidence="3">KIB-2018</strain>
        <tissue evidence="3">Leaf</tissue>
    </source>
</reference>
<feature type="domain" description="AAA ATPase AAA+ lid" evidence="2">
    <location>
        <begin position="129"/>
        <end position="171"/>
    </location>
</feature>
<protein>
    <recommendedName>
        <fullName evidence="2">AAA ATPase AAA+ lid domain-containing protein</fullName>
    </recommendedName>
</protein>
<feature type="compositionally biased region" description="Basic and acidic residues" evidence="1">
    <location>
        <begin position="89"/>
        <end position="108"/>
    </location>
</feature>
<dbReference type="InterPro" id="IPR027417">
    <property type="entry name" value="P-loop_NTPase"/>
</dbReference>
<dbReference type="EMBL" id="JAIWQS010000002">
    <property type="protein sequence ID" value="KAJ8771784.1"/>
    <property type="molecule type" value="Genomic_DNA"/>
</dbReference>
<dbReference type="Pfam" id="PF17862">
    <property type="entry name" value="AAA_lid_3"/>
    <property type="match status" value="1"/>
</dbReference>
<comment type="caution">
    <text evidence="3">The sequence shown here is derived from an EMBL/GenBank/DDBJ whole genome shotgun (WGS) entry which is preliminary data.</text>
</comment>
<dbReference type="GO" id="GO:0030970">
    <property type="term" value="P:retrograde protein transport, ER to cytosol"/>
    <property type="evidence" value="ECO:0007669"/>
    <property type="project" value="TreeGrafter"/>
</dbReference>
<dbReference type="GO" id="GO:0005829">
    <property type="term" value="C:cytosol"/>
    <property type="evidence" value="ECO:0007669"/>
    <property type="project" value="TreeGrafter"/>
</dbReference>
<keyword evidence="4" id="KW-1185">Reference proteome</keyword>
<dbReference type="InterPro" id="IPR036388">
    <property type="entry name" value="WH-like_DNA-bd_sf"/>
</dbReference>
<dbReference type="Gene3D" id="3.40.50.300">
    <property type="entry name" value="P-loop containing nucleotide triphosphate hydrolases"/>
    <property type="match status" value="1"/>
</dbReference>
<accession>A0AAV8U0G8</accession>
<dbReference type="InterPro" id="IPR041569">
    <property type="entry name" value="AAA_lid_3"/>
</dbReference>
<dbReference type="GO" id="GO:0097352">
    <property type="term" value="P:autophagosome maturation"/>
    <property type="evidence" value="ECO:0007669"/>
    <property type="project" value="TreeGrafter"/>
</dbReference>
<evidence type="ECO:0000313" key="3">
    <source>
        <dbReference type="EMBL" id="KAJ8771784.1"/>
    </source>
</evidence>
<dbReference type="AlphaFoldDB" id="A0AAV8U0G8"/>
<evidence type="ECO:0000313" key="4">
    <source>
        <dbReference type="Proteomes" id="UP001159364"/>
    </source>
</evidence>
<dbReference type="GO" id="GO:0034098">
    <property type="term" value="C:VCP-NPL4-UFD1 AAA ATPase complex"/>
    <property type="evidence" value="ECO:0007669"/>
    <property type="project" value="TreeGrafter"/>
</dbReference>
<feature type="region of interest" description="Disordered" evidence="1">
    <location>
        <begin position="89"/>
        <end position="117"/>
    </location>
</feature>